<protein>
    <submittedName>
        <fullName evidence="2">HupE/UreJ family protein</fullName>
    </submittedName>
</protein>
<organism evidence="2 3">
    <name type="scientific">Amycolatopsis plumensis</name>
    <dbReference type="NCBI Taxonomy" id="236508"/>
    <lineage>
        <taxon>Bacteria</taxon>
        <taxon>Bacillati</taxon>
        <taxon>Actinomycetota</taxon>
        <taxon>Actinomycetes</taxon>
        <taxon>Pseudonocardiales</taxon>
        <taxon>Pseudonocardiaceae</taxon>
        <taxon>Amycolatopsis</taxon>
    </lineage>
</organism>
<comment type="caution">
    <text evidence="2">The sequence shown here is derived from an EMBL/GenBank/DDBJ whole genome shotgun (WGS) entry which is preliminary data.</text>
</comment>
<feature type="transmembrane region" description="Helical" evidence="1">
    <location>
        <begin position="104"/>
        <end position="123"/>
    </location>
</feature>
<gene>
    <name evidence="2" type="ORF">ACFFTO_44855</name>
</gene>
<feature type="transmembrane region" description="Helical" evidence="1">
    <location>
        <begin position="206"/>
        <end position="227"/>
    </location>
</feature>
<reference evidence="2 3" key="1">
    <citation type="submission" date="2024-09" db="EMBL/GenBank/DDBJ databases">
        <authorList>
            <person name="Sun Q."/>
            <person name="Mori K."/>
        </authorList>
    </citation>
    <scope>NUCLEOTIDE SEQUENCE [LARGE SCALE GENOMIC DNA]</scope>
    <source>
        <strain evidence="2 3">JCM 13852</strain>
    </source>
</reference>
<feature type="transmembrane region" description="Helical" evidence="1">
    <location>
        <begin position="130"/>
        <end position="148"/>
    </location>
</feature>
<dbReference type="RefSeq" id="WP_378208173.1">
    <property type="nucleotide sequence ID" value="NZ_JBHMBK010000085.1"/>
</dbReference>
<keyword evidence="3" id="KW-1185">Reference proteome</keyword>
<dbReference type="Proteomes" id="UP001589535">
    <property type="component" value="Unassembled WGS sequence"/>
</dbReference>
<name>A0ABV5UM13_9PSEU</name>
<dbReference type="InterPro" id="IPR032809">
    <property type="entry name" value="Put_HupE_UreJ"/>
</dbReference>
<feature type="transmembrane region" description="Helical" evidence="1">
    <location>
        <begin position="79"/>
        <end position="98"/>
    </location>
</feature>
<dbReference type="Pfam" id="PF13795">
    <property type="entry name" value="HupE_UreJ_2"/>
    <property type="match status" value="1"/>
</dbReference>
<accession>A0ABV5UM13</accession>
<feature type="transmembrane region" description="Helical" evidence="1">
    <location>
        <begin position="53"/>
        <end position="72"/>
    </location>
</feature>
<dbReference type="EMBL" id="JBHMBK010000085">
    <property type="protein sequence ID" value="MFB9691345.1"/>
    <property type="molecule type" value="Genomic_DNA"/>
</dbReference>
<proteinExistence type="predicted"/>
<keyword evidence="1" id="KW-0812">Transmembrane</keyword>
<keyword evidence="1" id="KW-1133">Transmembrane helix</keyword>
<evidence type="ECO:0000256" key="1">
    <source>
        <dbReference type="SAM" id="Phobius"/>
    </source>
</evidence>
<sequence>MFASRVVTRLAAGIVVLVFAVVFAPAASAHGISGSAADKSTLEFIPVGIEHMLLGWDHLLFIAGIVLLAGELRRAAKLISVFVLGHSTTLIAGTLAGWRVDATVVDIVIALSLVFVGVVGWFGRPTQWRWFGLGVFAFGLVHGLGLSTRLQDLGLPEDGLFGRVIAFNVGVEIGQLLAIAVMIVLGKLAARVITWSRAHKAAHGGLIAAGLVAAVVLSVVAVTAAPADAIGSCLVRPRTETYPGGEGGHPDRDFYEPTEAFPATDFGHVLGDGFVLVHYQPTITPQELTELRAFVTGPDGQRVIGGVMPQQKEKIKAINARTTLTCDRLDIAALKEFKSRWFADPQSHPAG</sequence>
<evidence type="ECO:0000313" key="3">
    <source>
        <dbReference type="Proteomes" id="UP001589535"/>
    </source>
</evidence>
<evidence type="ECO:0000313" key="2">
    <source>
        <dbReference type="EMBL" id="MFB9691345.1"/>
    </source>
</evidence>
<feature type="transmembrane region" description="Helical" evidence="1">
    <location>
        <begin position="160"/>
        <end position="185"/>
    </location>
</feature>
<keyword evidence="1" id="KW-0472">Membrane</keyword>